<reference evidence="3" key="1">
    <citation type="submission" date="2020-11" db="EMBL/GenBank/DDBJ databases">
        <authorList>
            <consortium name="DOE Joint Genome Institute"/>
            <person name="Ahrendt S."/>
            <person name="Riley R."/>
            <person name="Andreopoulos W."/>
            <person name="Labutti K."/>
            <person name="Pangilinan J."/>
            <person name="Ruiz-Duenas F.J."/>
            <person name="Barrasa J.M."/>
            <person name="Sanchez-Garcia M."/>
            <person name="Camarero S."/>
            <person name="Miyauchi S."/>
            <person name="Serrano A."/>
            <person name="Linde D."/>
            <person name="Babiker R."/>
            <person name="Drula E."/>
            <person name="Ayuso-Fernandez I."/>
            <person name="Pacheco R."/>
            <person name="Padilla G."/>
            <person name="Ferreira P."/>
            <person name="Barriuso J."/>
            <person name="Kellner H."/>
            <person name="Castanera R."/>
            <person name="Alfaro M."/>
            <person name="Ramirez L."/>
            <person name="Pisabarro A.G."/>
            <person name="Kuo A."/>
            <person name="Tritt A."/>
            <person name="Lipzen A."/>
            <person name="He G."/>
            <person name="Yan M."/>
            <person name="Ng V."/>
            <person name="Cullen D."/>
            <person name="Martin F."/>
            <person name="Rosso M.-N."/>
            <person name="Henrissat B."/>
            <person name="Hibbett D."/>
            <person name="Martinez A.T."/>
            <person name="Grigoriev I.V."/>
        </authorList>
    </citation>
    <scope>NUCLEOTIDE SEQUENCE</scope>
    <source>
        <strain evidence="3">CIRM-BRFM 674</strain>
    </source>
</reference>
<feature type="transmembrane region" description="Helical" evidence="2">
    <location>
        <begin position="36"/>
        <end position="59"/>
    </location>
</feature>
<feature type="transmembrane region" description="Helical" evidence="2">
    <location>
        <begin position="191"/>
        <end position="210"/>
    </location>
</feature>
<feature type="region of interest" description="Disordered" evidence="1">
    <location>
        <begin position="472"/>
        <end position="496"/>
    </location>
</feature>
<feature type="transmembrane region" description="Helical" evidence="2">
    <location>
        <begin position="120"/>
        <end position="142"/>
    </location>
</feature>
<dbReference type="EMBL" id="MU155130">
    <property type="protein sequence ID" value="KAF9486492.1"/>
    <property type="molecule type" value="Genomic_DNA"/>
</dbReference>
<dbReference type="InterPro" id="IPR051380">
    <property type="entry name" value="pH-response_reg_palI/RIM9"/>
</dbReference>
<evidence type="ECO:0000256" key="2">
    <source>
        <dbReference type="SAM" id="Phobius"/>
    </source>
</evidence>
<feature type="transmembrane region" description="Helical" evidence="2">
    <location>
        <begin position="154"/>
        <end position="176"/>
    </location>
</feature>
<evidence type="ECO:0000313" key="4">
    <source>
        <dbReference type="Proteomes" id="UP000807469"/>
    </source>
</evidence>
<dbReference type="GO" id="GO:0032153">
    <property type="term" value="C:cell division site"/>
    <property type="evidence" value="ECO:0007669"/>
    <property type="project" value="TreeGrafter"/>
</dbReference>
<keyword evidence="2" id="KW-1133">Transmembrane helix</keyword>
<dbReference type="GO" id="GO:0005886">
    <property type="term" value="C:plasma membrane"/>
    <property type="evidence" value="ECO:0007669"/>
    <property type="project" value="TreeGrafter"/>
</dbReference>
<feature type="compositionally biased region" description="Polar residues" evidence="1">
    <location>
        <begin position="326"/>
        <end position="349"/>
    </location>
</feature>
<evidence type="ECO:0000313" key="3">
    <source>
        <dbReference type="EMBL" id="KAF9486492.1"/>
    </source>
</evidence>
<keyword evidence="2" id="KW-0812">Transmembrane</keyword>
<name>A0A9P5ZDX9_9AGAR</name>
<feature type="region of interest" description="Disordered" evidence="1">
    <location>
        <begin position="315"/>
        <end position="389"/>
    </location>
</feature>
<organism evidence="3 4">
    <name type="scientific">Pholiota conissans</name>
    <dbReference type="NCBI Taxonomy" id="109636"/>
    <lineage>
        <taxon>Eukaryota</taxon>
        <taxon>Fungi</taxon>
        <taxon>Dikarya</taxon>
        <taxon>Basidiomycota</taxon>
        <taxon>Agaricomycotina</taxon>
        <taxon>Agaricomycetes</taxon>
        <taxon>Agaricomycetidae</taxon>
        <taxon>Agaricales</taxon>
        <taxon>Agaricineae</taxon>
        <taxon>Strophariaceae</taxon>
        <taxon>Pholiota</taxon>
    </lineage>
</organism>
<evidence type="ECO:0000256" key="1">
    <source>
        <dbReference type="SAM" id="MobiDB-lite"/>
    </source>
</evidence>
<comment type="caution">
    <text evidence="3">The sequence shown here is derived from an EMBL/GenBank/DDBJ whole genome shotgun (WGS) entry which is preliminary data.</text>
</comment>
<dbReference type="PANTHER" id="PTHR28013:SF4">
    <property type="entry name" value="MARVEL DOMAIN-CONTAINING PROTEIN"/>
    <property type="match status" value="1"/>
</dbReference>
<evidence type="ECO:0008006" key="5">
    <source>
        <dbReference type="Google" id="ProtNLM"/>
    </source>
</evidence>
<feature type="compositionally biased region" description="Low complexity" evidence="1">
    <location>
        <begin position="350"/>
        <end position="381"/>
    </location>
</feature>
<keyword evidence="2" id="KW-0472">Membrane</keyword>
<dbReference type="GO" id="GO:0035838">
    <property type="term" value="C:growing cell tip"/>
    <property type="evidence" value="ECO:0007669"/>
    <property type="project" value="TreeGrafter"/>
</dbReference>
<sequence>MTSSLQSLQTNRSLTKKFPHFNLQAFFRSRSNVLRAALLFFVLSSVFLLFFGAFSIPYVNAVYFVKATFDSVPETVTLGTFGLCLEFRGVKECSGYQTNELIIPSPIGIPKFSATIINALALHVVSFVLSLVVATIILCAHFQNSILARWLVETVLLLTLFVAITFIVELAFFFMVRKALSTPVEIGNGTWLTFTSFIFLLMGMGVSILLPKPARMSDLENPDDGSEVSWLDNPRVLDITPSASEKGEEEDGKHLSDLSFASPDPSVKPHKKTNFHNQPLWEKDMWTETRGTTAEELPALSPVRRLPSILVNGEARPRESTIHRSPLTSTVYPSSSSLEPTSGYAPSTYSTCPSDGTSTGTTTPQTLSRSSTAISGSASRRQNARRSTQDWFNFENRMGKRYGRFSSSRQFRSSVSTLGSVIQHFPISPSPQPILPTASFAFRDRFFEADPSRNAEARSIISAVPSSDLELDLQTVPPTPKTTVPRELPRIPVHSQFPHSPISDTFSLA</sequence>
<feature type="region of interest" description="Disordered" evidence="1">
    <location>
        <begin position="242"/>
        <end position="275"/>
    </location>
</feature>
<dbReference type="PANTHER" id="PTHR28013">
    <property type="entry name" value="PROTEIN DCV1-RELATED"/>
    <property type="match status" value="1"/>
</dbReference>
<accession>A0A9P5ZDX9</accession>
<dbReference type="Proteomes" id="UP000807469">
    <property type="component" value="Unassembled WGS sequence"/>
</dbReference>
<proteinExistence type="predicted"/>
<gene>
    <name evidence="3" type="ORF">BDN70DRAFT_926725</name>
</gene>
<keyword evidence="4" id="KW-1185">Reference proteome</keyword>
<dbReference type="AlphaFoldDB" id="A0A9P5ZDX9"/>
<dbReference type="OrthoDB" id="10571200at2759"/>
<protein>
    <recommendedName>
        <fullName evidence="5">Pali-domain-containing protein</fullName>
    </recommendedName>
</protein>